<dbReference type="CDD" id="cd00156">
    <property type="entry name" value="REC"/>
    <property type="match status" value="1"/>
</dbReference>
<dbReference type="SMART" id="SM00388">
    <property type="entry name" value="HisKA"/>
    <property type="match status" value="1"/>
</dbReference>
<dbReference type="PRINTS" id="PR00344">
    <property type="entry name" value="BCTRLSENSOR"/>
</dbReference>
<dbReference type="InterPro" id="IPR004358">
    <property type="entry name" value="Sig_transdc_His_kin-like_C"/>
</dbReference>
<dbReference type="Gene3D" id="1.10.287.130">
    <property type="match status" value="1"/>
</dbReference>
<evidence type="ECO:0000256" key="7">
    <source>
        <dbReference type="PROSITE-ProRule" id="PRU00169"/>
    </source>
</evidence>
<dbReference type="Gene3D" id="3.30.450.20">
    <property type="entry name" value="PAS domain"/>
    <property type="match status" value="1"/>
</dbReference>
<gene>
    <name evidence="11" type="primary">phoR_7</name>
    <name evidence="11" type="ORF">HRbin22_02199</name>
</gene>
<dbReference type="Gene3D" id="3.30.450.40">
    <property type="match status" value="1"/>
</dbReference>
<dbReference type="Pfam" id="PF02518">
    <property type="entry name" value="HATPase_c"/>
    <property type="match status" value="1"/>
</dbReference>
<dbReference type="CDD" id="cd00082">
    <property type="entry name" value="HisKA"/>
    <property type="match status" value="1"/>
</dbReference>
<dbReference type="FunFam" id="3.30.565.10:FF:000006">
    <property type="entry name" value="Sensor histidine kinase WalK"/>
    <property type="match status" value="1"/>
</dbReference>
<evidence type="ECO:0000313" key="12">
    <source>
        <dbReference type="Proteomes" id="UP000236642"/>
    </source>
</evidence>
<dbReference type="InterPro" id="IPR011006">
    <property type="entry name" value="CheY-like_superfamily"/>
</dbReference>
<evidence type="ECO:0000256" key="8">
    <source>
        <dbReference type="SAM" id="MobiDB-lite"/>
    </source>
</evidence>
<feature type="modified residue" description="4-aspartylphosphate" evidence="7">
    <location>
        <position position="64"/>
    </location>
</feature>
<keyword evidence="5" id="KW-0418">Kinase</keyword>
<accession>A0A2H5Y938</accession>
<protein>
    <recommendedName>
        <fullName evidence="2">histidine kinase</fullName>
        <ecNumber evidence="2">2.7.13.3</ecNumber>
    </recommendedName>
</protein>
<dbReference type="InterPro" id="IPR029016">
    <property type="entry name" value="GAF-like_dom_sf"/>
</dbReference>
<evidence type="ECO:0000256" key="5">
    <source>
        <dbReference type="ARBA" id="ARBA00022777"/>
    </source>
</evidence>
<dbReference type="SUPFAM" id="SSF55785">
    <property type="entry name" value="PYP-like sensor domain (PAS domain)"/>
    <property type="match status" value="1"/>
</dbReference>
<dbReference type="InterPro" id="IPR050736">
    <property type="entry name" value="Sensor_HK_Regulatory"/>
</dbReference>
<feature type="domain" description="Response regulatory" evidence="10">
    <location>
        <begin position="14"/>
        <end position="125"/>
    </location>
</feature>
<dbReference type="InterPro" id="IPR036097">
    <property type="entry name" value="HisK_dim/P_sf"/>
</dbReference>
<keyword evidence="3 7" id="KW-0597">Phosphoprotein</keyword>
<reference evidence="12" key="1">
    <citation type="submission" date="2017-09" db="EMBL/GenBank/DDBJ databases">
        <title>Metaegenomics of thermophilic ammonia-oxidizing enrichment culture.</title>
        <authorList>
            <person name="Kato S."/>
            <person name="Suzuki K."/>
        </authorList>
    </citation>
    <scope>NUCLEOTIDE SEQUENCE [LARGE SCALE GENOMIC DNA]</scope>
</reference>
<dbReference type="PROSITE" id="PS50110">
    <property type="entry name" value="RESPONSE_REGULATORY"/>
    <property type="match status" value="1"/>
</dbReference>
<keyword evidence="4 11" id="KW-0808">Transferase</keyword>
<dbReference type="InterPro" id="IPR003661">
    <property type="entry name" value="HisK_dim/P_dom"/>
</dbReference>
<comment type="caution">
    <text evidence="11">The sequence shown here is derived from an EMBL/GenBank/DDBJ whole genome shotgun (WGS) entry which is preliminary data.</text>
</comment>
<dbReference type="PANTHER" id="PTHR43711">
    <property type="entry name" value="TWO-COMPONENT HISTIDINE KINASE"/>
    <property type="match status" value="1"/>
</dbReference>
<dbReference type="PROSITE" id="PS50109">
    <property type="entry name" value="HIS_KIN"/>
    <property type="match status" value="1"/>
</dbReference>
<dbReference type="SMART" id="SM00065">
    <property type="entry name" value="GAF"/>
    <property type="match status" value="1"/>
</dbReference>
<dbReference type="SMART" id="SM00387">
    <property type="entry name" value="HATPase_c"/>
    <property type="match status" value="1"/>
</dbReference>
<dbReference type="SUPFAM" id="SSF55781">
    <property type="entry name" value="GAF domain-like"/>
    <property type="match status" value="1"/>
</dbReference>
<dbReference type="InterPro" id="IPR003594">
    <property type="entry name" value="HATPase_dom"/>
</dbReference>
<evidence type="ECO:0000256" key="2">
    <source>
        <dbReference type="ARBA" id="ARBA00012438"/>
    </source>
</evidence>
<dbReference type="Pfam" id="PF13185">
    <property type="entry name" value="GAF_2"/>
    <property type="match status" value="1"/>
</dbReference>
<dbReference type="Pfam" id="PF00512">
    <property type="entry name" value="HisKA"/>
    <property type="match status" value="1"/>
</dbReference>
<evidence type="ECO:0000256" key="1">
    <source>
        <dbReference type="ARBA" id="ARBA00000085"/>
    </source>
</evidence>
<dbReference type="CDD" id="cd00075">
    <property type="entry name" value="HATPase"/>
    <property type="match status" value="1"/>
</dbReference>
<dbReference type="Pfam" id="PF00072">
    <property type="entry name" value="Response_reg"/>
    <property type="match status" value="1"/>
</dbReference>
<dbReference type="SUPFAM" id="SSF55874">
    <property type="entry name" value="ATPase domain of HSP90 chaperone/DNA topoisomerase II/histidine kinase"/>
    <property type="match status" value="1"/>
</dbReference>
<dbReference type="InterPro" id="IPR036890">
    <property type="entry name" value="HATPase_C_sf"/>
</dbReference>
<dbReference type="GO" id="GO:0000155">
    <property type="term" value="F:phosphorelay sensor kinase activity"/>
    <property type="evidence" value="ECO:0007669"/>
    <property type="project" value="InterPro"/>
</dbReference>
<dbReference type="SUPFAM" id="SSF52172">
    <property type="entry name" value="CheY-like"/>
    <property type="match status" value="1"/>
</dbReference>
<comment type="catalytic activity">
    <reaction evidence="1">
        <text>ATP + protein L-histidine = ADP + protein N-phospho-L-histidine.</text>
        <dbReference type="EC" id="2.7.13.3"/>
    </reaction>
</comment>
<evidence type="ECO:0000256" key="6">
    <source>
        <dbReference type="ARBA" id="ARBA00023012"/>
    </source>
</evidence>
<evidence type="ECO:0000256" key="4">
    <source>
        <dbReference type="ARBA" id="ARBA00022679"/>
    </source>
</evidence>
<dbReference type="EMBL" id="BEHY01000083">
    <property type="protein sequence ID" value="GBD09937.1"/>
    <property type="molecule type" value="Genomic_DNA"/>
</dbReference>
<dbReference type="AlphaFoldDB" id="A0A2H5Y938"/>
<sequence>MERPVSRQGTDSIRVLIVGDSPALARALTTAESGPLRFEVHTLPSIPEAEARLEPLRPELIFVDWRLPGLEGFLERLQPQPIGRVIIGPPLSASEVVRLVRLGAHDFLLAPHHPDEVLECLRRTVALIRERRRAAGMVERLQRQLQQLGVLYEVGQTLTASLRLEEILSSIMEAAIHLTHAEEGGVWLLDEAGEALHLRVHRSRDAEAPPASPTLPLSIPVADSLLGRAVRTGRPIMLGPGVHRLDTGILVRSLLYVPLRAHGRILGVLGVLNRLQEAAFSESDIHFLTMLGDYAAVAIEKARLFEAIQAEKSKLEAILQGIEEPVLVLDFQETLILTNRSARQHLGLPPRAEGQPFRSVVNHPELLSLIDRKPPMGQTVRQEIALPNRLTFQASLTAVEGVGYVVVMQDITYLKELDRIKSEFVSIVSHDVRTPLTTIRGYVSLLPRVGPLNPRQQEFVEKVERAMQTIVELLNNLLDLSRLESGYALSMETCSLNRILDEAVQIIRPQAEGKQHTLILDLPPDLPPIQGDPRRLEQVFLNLLSNAVKYTPPGGRITLRAREQEGHIAVQVSDTGVGIPPADLPHIFSKFYRVRREGETAEGTGLGLAIVKSIVERHGGRVWAESEVGKGSTFTVLLPCHPVHPALPSMPHARGGSAQDPQPSPYKQHPQPGGIASQQAPSKGNAAGEQ</sequence>
<dbReference type="InterPro" id="IPR035965">
    <property type="entry name" value="PAS-like_dom_sf"/>
</dbReference>
<evidence type="ECO:0000259" key="10">
    <source>
        <dbReference type="PROSITE" id="PS50110"/>
    </source>
</evidence>
<name>A0A2H5Y938_9CHLR</name>
<dbReference type="InterPro" id="IPR003018">
    <property type="entry name" value="GAF"/>
</dbReference>
<dbReference type="Gene3D" id="3.30.565.10">
    <property type="entry name" value="Histidine kinase-like ATPase, C-terminal domain"/>
    <property type="match status" value="1"/>
</dbReference>
<dbReference type="Proteomes" id="UP000236642">
    <property type="component" value="Unassembled WGS sequence"/>
</dbReference>
<feature type="domain" description="Histidine kinase" evidence="9">
    <location>
        <begin position="427"/>
        <end position="642"/>
    </location>
</feature>
<dbReference type="Gene3D" id="3.40.50.2300">
    <property type="match status" value="1"/>
</dbReference>
<dbReference type="InterPro" id="IPR001789">
    <property type="entry name" value="Sig_transdc_resp-reg_receiver"/>
</dbReference>
<dbReference type="SMART" id="SM00448">
    <property type="entry name" value="REC"/>
    <property type="match status" value="1"/>
</dbReference>
<dbReference type="SUPFAM" id="SSF47384">
    <property type="entry name" value="Homodimeric domain of signal transducing histidine kinase"/>
    <property type="match status" value="1"/>
</dbReference>
<keyword evidence="6" id="KW-0902">Two-component regulatory system</keyword>
<dbReference type="PANTHER" id="PTHR43711:SF31">
    <property type="entry name" value="HISTIDINE KINASE"/>
    <property type="match status" value="1"/>
</dbReference>
<evidence type="ECO:0000256" key="3">
    <source>
        <dbReference type="ARBA" id="ARBA00022553"/>
    </source>
</evidence>
<proteinExistence type="predicted"/>
<evidence type="ECO:0000313" key="11">
    <source>
        <dbReference type="EMBL" id="GBD09937.1"/>
    </source>
</evidence>
<dbReference type="EC" id="2.7.13.3" evidence="2"/>
<dbReference type="InterPro" id="IPR005467">
    <property type="entry name" value="His_kinase_dom"/>
</dbReference>
<organism evidence="11 12">
    <name type="scientific">Candidatus Thermoflexus japonica</name>
    <dbReference type="NCBI Taxonomy" id="2035417"/>
    <lineage>
        <taxon>Bacteria</taxon>
        <taxon>Bacillati</taxon>
        <taxon>Chloroflexota</taxon>
        <taxon>Thermoflexia</taxon>
        <taxon>Thermoflexales</taxon>
        <taxon>Thermoflexaceae</taxon>
        <taxon>Thermoflexus</taxon>
    </lineage>
</organism>
<evidence type="ECO:0000259" key="9">
    <source>
        <dbReference type="PROSITE" id="PS50109"/>
    </source>
</evidence>
<feature type="region of interest" description="Disordered" evidence="8">
    <location>
        <begin position="647"/>
        <end position="690"/>
    </location>
</feature>